<dbReference type="InterPro" id="IPR046267">
    <property type="entry name" value="DUF6300"/>
</dbReference>
<proteinExistence type="predicted"/>
<comment type="caution">
    <text evidence="1">The sequence shown here is derived from an EMBL/GenBank/DDBJ whole genome shotgun (WGS) entry which is preliminary data.</text>
</comment>
<dbReference type="AlphaFoldDB" id="A0A840NK65"/>
<evidence type="ECO:0000313" key="2">
    <source>
        <dbReference type="Proteomes" id="UP000580474"/>
    </source>
</evidence>
<evidence type="ECO:0000313" key="1">
    <source>
        <dbReference type="EMBL" id="MBB5070425.1"/>
    </source>
</evidence>
<organism evidence="1 2">
    <name type="scientific">Saccharopolyspora gloriosae</name>
    <dbReference type="NCBI Taxonomy" id="455344"/>
    <lineage>
        <taxon>Bacteria</taxon>
        <taxon>Bacillati</taxon>
        <taxon>Actinomycetota</taxon>
        <taxon>Actinomycetes</taxon>
        <taxon>Pseudonocardiales</taxon>
        <taxon>Pseudonocardiaceae</taxon>
        <taxon>Saccharopolyspora</taxon>
    </lineage>
</organism>
<sequence length="87" mass="9750">MPTRNTEHSVPQYATVTLCPNCDRHHPAPEVQGVIAYFTLNEHISTDEIEGAGQVLSDWARYVAAHPPVYNSDNLDEDIEAWARGEM</sequence>
<protein>
    <submittedName>
        <fullName evidence="1">Uncharacterized protein</fullName>
    </submittedName>
</protein>
<dbReference type="Proteomes" id="UP000580474">
    <property type="component" value="Unassembled WGS sequence"/>
</dbReference>
<dbReference type="EMBL" id="JACHIV010000001">
    <property type="protein sequence ID" value="MBB5070425.1"/>
    <property type="molecule type" value="Genomic_DNA"/>
</dbReference>
<gene>
    <name evidence="1" type="ORF">BJ969_003513</name>
</gene>
<accession>A0A840NK65</accession>
<dbReference type="Pfam" id="PF19817">
    <property type="entry name" value="DUF6300"/>
    <property type="match status" value="1"/>
</dbReference>
<reference evidence="1 2" key="1">
    <citation type="submission" date="2020-08" db="EMBL/GenBank/DDBJ databases">
        <title>Sequencing the genomes of 1000 actinobacteria strains.</title>
        <authorList>
            <person name="Klenk H.-P."/>
        </authorList>
    </citation>
    <scope>NUCLEOTIDE SEQUENCE [LARGE SCALE GENOMIC DNA]</scope>
    <source>
        <strain evidence="1 2">DSM 45582</strain>
    </source>
</reference>
<name>A0A840NK65_9PSEU</name>
<keyword evidence="2" id="KW-1185">Reference proteome</keyword>